<dbReference type="HOGENOM" id="CLU_357726_0_0_1"/>
<feature type="compositionally biased region" description="Polar residues" evidence="2">
    <location>
        <begin position="601"/>
        <end position="610"/>
    </location>
</feature>
<name>I7MMB5_TETTS</name>
<keyword evidence="1" id="KW-0175">Coiled coil</keyword>
<feature type="compositionally biased region" description="Basic residues" evidence="2">
    <location>
        <begin position="539"/>
        <end position="549"/>
    </location>
</feature>
<dbReference type="GeneID" id="7829176"/>
<evidence type="ECO:0000313" key="4">
    <source>
        <dbReference type="Proteomes" id="UP000009168"/>
    </source>
</evidence>
<dbReference type="InParanoid" id="I7MMB5"/>
<feature type="region of interest" description="Disordered" evidence="2">
    <location>
        <begin position="582"/>
        <end position="610"/>
    </location>
</feature>
<accession>I7MMB5</accession>
<proteinExistence type="predicted"/>
<dbReference type="EMBL" id="GG662443">
    <property type="protein sequence ID" value="EAS04532.3"/>
    <property type="molecule type" value="Genomic_DNA"/>
</dbReference>
<feature type="compositionally biased region" description="Polar residues" evidence="2">
    <location>
        <begin position="224"/>
        <end position="241"/>
    </location>
</feature>
<feature type="compositionally biased region" description="Basic residues" evidence="2">
    <location>
        <begin position="180"/>
        <end position="194"/>
    </location>
</feature>
<gene>
    <name evidence="3" type="ORF">TTHERM_00237470</name>
</gene>
<dbReference type="RefSeq" id="XP_001024777.3">
    <property type="nucleotide sequence ID" value="XM_001024777.4"/>
</dbReference>
<feature type="compositionally biased region" description="Low complexity" evidence="2">
    <location>
        <begin position="582"/>
        <end position="600"/>
    </location>
</feature>
<sequence>MSQSVNKLSSIKQKVANSAELKKDGQHVQKLPFISSQLRNSLFANYNNLFRDNVILRCQGMNPTMFLNQSQLDSFYFPYNSLADELSYNFIVFPCNFLPYKQQFVNKTNKNNFKALNSPPISKFIDQNEKNKASNNEEIRFNSINKGSSLNQFQNLENIKRDQIILNQQNQVCQNKNIKQKLQNKQKKTQKKLKKENEDDEDEETVSDFEEEQVIKRFKRKENSSVTQNENLQDSTSSLRNTTQSNIITRQKSQLIQSNTENNQISNKIDNQKQKIQQVDEASPEGSTILQQKQIKKNKNEFQDLQQKNLIKINQQLNQDLNGDQLIPKIEKLSINTNSFQQQQQLNYEKQLPSQSSSNLVKVQFQKKEFANQAKNAGELFQNNYLIRNNIQEFSQNSFGNQEQFGQKSFEGQHQYYQQPTQNTLQLKQQNVISQYQTNKQDKHQNQQFQYNLFTKPQKDNQINSNIQQQFTGKNNLIESNQIIFQNKNTYQNDQLSLKSQNNINRDIFTNKRENNCNQNSINIQQNFVDESNQQGHQNQKRQPKRKQRKMTEKLENKQKQASIQNNFQVLSDQTNIVETFQSSNQQSQYQYPSTPLPQLTSDMNQSSDTTTNYQRLCFSEDLSSNKTNYNYFQTNFNQQSSYREEQFMNIQDQYQFNNEQQQQQQQQQQQLQQQQQQQQYYQNQMLLQNNNTQIGYSYQNYDLNYETWPFYLQEQDRNKYNYSQSHIKTLFAQNDETQFDNNTAFNNEHMNTNQQYNIVPTIEENDDEKIFAIIGEIKDNQEY</sequence>
<feature type="coiled-coil region" evidence="1">
    <location>
        <begin position="255"/>
        <end position="282"/>
    </location>
</feature>
<reference evidence="4" key="1">
    <citation type="journal article" date="2006" name="PLoS Biol.">
        <title>Macronuclear genome sequence of the ciliate Tetrahymena thermophila, a model eukaryote.</title>
        <authorList>
            <person name="Eisen J.A."/>
            <person name="Coyne R.S."/>
            <person name="Wu M."/>
            <person name="Wu D."/>
            <person name="Thiagarajan M."/>
            <person name="Wortman J.R."/>
            <person name="Badger J.H."/>
            <person name="Ren Q."/>
            <person name="Amedeo P."/>
            <person name="Jones K.M."/>
            <person name="Tallon L.J."/>
            <person name="Delcher A.L."/>
            <person name="Salzberg S.L."/>
            <person name="Silva J.C."/>
            <person name="Haas B.J."/>
            <person name="Majoros W.H."/>
            <person name="Farzad M."/>
            <person name="Carlton J.M."/>
            <person name="Smith R.K. Jr."/>
            <person name="Garg J."/>
            <person name="Pearlman R.E."/>
            <person name="Karrer K.M."/>
            <person name="Sun L."/>
            <person name="Manning G."/>
            <person name="Elde N.C."/>
            <person name="Turkewitz A.P."/>
            <person name="Asai D.J."/>
            <person name="Wilkes D.E."/>
            <person name="Wang Y."/>
            <person name="Cai H."/>
            <person name="Collins K."/>
            <person name="Stewart B.A."/>
            <person name="Lee S.R."/>
            <person name="Wilamowska K."/>
            <person name="Weinberg Z."/>
            <person name="Ruzzo W.L."/>
            <person name="Wloga D."/>
            <person name="Gaertig J."/>
            <person name="Frankel J."/>
            <person name="Tsao C.-C."/>
            <person name="Gorovsky M.A."/>
            <person name="Keeling P.J."/>
            <person name="Waller R.F."/>
            <person name="Patron N.J."/>
            <person name="Cherry J.M."/>
            <person name="Stover N.A."/>
            <person name="Krieger C.J."/>
            <person name="del Toro C."/>
            <person name="Ryder H.F."/>
            <person name="Williamson S.C."/>
            <person name="Barbeau R.A."/>
            <person name="Hamilton E.P."/>
            <person name="Orias E."/>
        </authorList>
    </citation>
    <scope>NUCLEOTIDE SEQUENCE [LARGE SCALE GENOMIC DNA]</scope>
    <source>
        <strain evidence="4">SB210</strain>
    </source>
</reference>
<dbReference type="OMA" id="FAQNDET"/>
<feature type="region of interest" description="Disordered" evidence="2">
    <location>
        <begin position="180"/>
        <end position="209"/>
    </location>
</feature>
<feature type="compositionally biased region" description="Basic and acidic residues" evidence="2">
    <location>
        <begin position="550"/>
        <end position="559"/>
    </location>
</feature>
<evidence type="ECO:0000256" key="2">
    <source>
        <dbReference type="SAM" id="MobiDB-lite"/>
    </source>
</evidence>
<evidence type="ECO:0000256" key="1">
    <source>
        <dbReference type="SAM" id="Coils"/>
    </source>
</evidence>
<keyword evidence="4" id="KW-1185">Reference proteome</keyword>
<feature type="region of interest" description="Disordered" evidence="2">
    <location>
        <begin position="221"/>
        <end position="241"/>
    </location>
</feature>
<dbReference type="KEGG" id="tet:TTHERM_00237470"/>
<organism evidence="3 4">
    <name type="scientific">Tetrahymena thermophila (strain SB210)</name>
    <dbReference type="NCBI Taxonomy" id="312017"/>
    <lineage>
        <taxon>Eukaryota</taxon>
        <taxon>Sar</taxon>
        <taxon>Alveolata</taxon>
        <taxon>Ciliophora</taxon>
        <taxon>Intramacronucleata</taxon>
        <taxon>Oligohymenophorea</taxon>
        <taxon>Hymenostomatida</taxon>
        <taxon>Tetrahymenina</taxon>
        <taxon>Tetrahymenidae</taxon>
        <taxon>Tetrahymena</taxon>
    </lineage>
</organism>
<feature type="region of interest" description="Disordered" evidence="2">
    <location>
        <begin position="529"/>
        <end position="561"/>
    </location>
</feature>
<dbReference type="Proteomes" id="UP000009168">
    <property type="component" value="Unassembled WGS sequence"/>
</dbReference>
<feature type="compositionally biased region" description="Acidic residues" evidence="2">
    <location>
        <begin position="198"/>
        <end position="209"/>
    </location>
</feature>
<dbReference type="AlphaFoldDB" id="I7MMB5"/>
<evidence type="ECO:0000313" key="3">
    <source>
        <dbReference type="EMBL" id="EAS04532.3"/>
    </source>
</evidence>
<feature type="coiled-coil region" evidence="1">
    <location>
        <begin position="655"/>
        <end position="685"/>
    </location>
</feature>
<protein>
    <submittedName>
        <fullName evidence="3">Uncharacterized protein</fullName>
    </submittedName>
</protein>